<proteinExistence type="predicted"/>
<keyword evidence="2" id="KW-1185">Reference proteome</keyword>
<gene>
    <name evidence="1" type="ORF">G9U52_22055</name>
</gene>
<sequence length="216" mass="24537">MSQTAVADFLLLDSGASFSEQTVRDGQIDPNTKVLDQYDFASYDFLEAGHKFLVIDEFIDQELMFEQKDRIRNFLDQGHVLFFGGHLFRYWIPGASLFVPKTIHSHLDYKVTVLDHPIFEGVLSDDITYNKGVSGFFSRGHHPIPEGAEVLLRLAGEEPITYIDRLSSQGTIVVHAGRNLLKYRHGNNSAGRIGEQFYRFLYAEHQALQQTRGAQV</sequence>
<comment type="caution">
    <text evidence="1">The sequence shown here is derived from an EMBL/GenBank/DDBJ whole genome shotgun (WGS) entry which is preliminary data.</text>
</comment>
<dbReference type="RefSeq" id="WP_166152811.1">
    <property type="nucleotide sequence ID" value="NZ_JAAOIW010000008.1"/>
</dbReference>
<evidence type="ECO:0000313" key="1">
    <source>
        <dbReference type="EMBL" id="NHN32530.1"/>
    </source>
</evidence>
<name>A0ABX0JAV5_9BACL</name>
<evidence type="ECO:0000313" key="2">
    <source>
        <dbReference type="Proteomes" id="UP001165962"/>
    </source>
</evidence>
<accession>A0ABX0JAV5</accession>
<dbReference type="Proteomes" id="UP001165962">
    <property type="component" value="Unassembled WGS sequence"/>
</dbReference>
<reference evidence="1" key="1">
    <citation type="submission" date="2020-03" db="EMBL/GenBank/DDBJ databases">
        <title>Draft sequencing of Paenibacilllus sp. S3N08.</title>
        <authorList>
            <person name="Kim D.-U."/>
        </authorList>
    </citation>
    <scope>NUCLEOTIDE SEQUENCE</scope>
    <source>
        <strain evidence="1">S3N08</strain>
    </source>
</reference>
<dbReference type="EMBL" id="JAAOIW010000008">
    <property type="protein sequence ID" value="NHN32530.1"/>
    <property type="molecule type" value="Genomic_DNA"/>
</dbReference>
<organism evidence="1 2">
    <name type="scientific">Paenibacillus agricola</name>
    <dbReference type="NCBI Taxonomy" id="2716264"/>
    <lineage>
        <taxon>Bacteria</taxon>
        <taxon>Bacillati</taxon>
        <taxon>Bacillota</taxon>
        <taxon>Bacilli</taxon>
        <taxon>Bacillales</taxon>
        <taxon>Paenibacillaceae</taxon>
        <taxon>Paenibacillus</taxon>
    </lineage>
</organism>
<protein>
    <submittedName>
        <fullName evidence="1">Phosphate starvation-inducible protein PhoH</fullName>
    </submittedName>
</protein>